<dbReference type="InterPro" id="IPR012910">
    <property type="entry name" value="Plug_dom"/>
</dbReference>
<keyword evidence="2" id="KW-0813">Transport</keyword>
<dbReference type="InterPro" id="IPR000531">
    <property type="entry name" value="Beta-barrel_TonB"/>
</dbReference>
<dbReference type="InterPro" id="IPR037066">
    <property type="entry name" value="Plug_dom_sf"/>
</dbReference>
<keyword evidence="6" id="KW-0472">Membrane</keyword>
<keyword evidence="3" id="KW-0812">Transmembrane</keyword>
<accession>A0A3B0TAX0</accession>
<dbReference type="SUPFAM" id="SSF56935">
    <property type="entry name" value="Porins"/>
    <property type="match status" value="1"/>
</dbReference>
<dbReference type="Gene3D" id="2.170.130.10">
    <property type="entry name" value="TonB-dependent receptor, plug domain"/>
    <property type="match status" value="1"/>
</dbReference>
<dbReference type="Pfam" id="PF07715">
    <property type="entry name" value="Plug"/>
    <property type="match status" value="1"/>
</dbReference>
<organism evidence="11">
    <name type="scientific">hydrothermal vent metagenome</name>
    <dbReference type="NCBI Taxonomy" id="652676"/>
    <lineage>
        <taxon>unclassified sequences</taxon>
        <taxon>metagenomes</taxon>
        <taxon>ecological metagenomes</taxon>
    </lineage>
</organism>
<evidence type="ECO:0000259" key="9">
    <source>
        <dbReference type="Pfam" id="PF00593"/>
    </source>
</evidence>
<dbReference type="Pfam" id="PF00593">
    <property type="entry name" value="TonB_dep_Rec_b-barrel"/>
    <property type="match status" value="1"/>
</dbReference>
<proteinExistence type="predicted"/>
<dbReference type="EMBL" id="UOEP01000031">
    <property type="protein sequence ID" value="VAW14030.1"/>
    <property type="molecule type" value="Genomic_DNA"/>
</dbReference>
<dbReference type="GO" id="GO:0009279">
    <property type="term" value="C:cell outer membrane"/>
    <property type="evidence" value="ECO:0007669"/>
    <property type="project" value="UniProtKB-SubCell"/>
</dbReference>
<feature type="domain" description="TonB-dependent receptor-like beta-barrel" evidence="9">
    <location>
        <begin position="265"/>
        <end position="613"/>
    </location>
</feature>
<dbReference type="PROSITE" id="PS52016">
    <property type="entry name" value="TONB_DEPENDENT_REC_3"/>
    <property type="match status" value="1"/>
</dbReference>
<evidence type="ECO:0000256" key="1">
    <source>
        <dbReference type="ARBA" id="ARBA00004571"/>
    </source>
</evidence>
<dbReference type="InterPro" id="IPR039426">
    <property type="entry name" value="TonB-dep_rcpt-like"/>
</dbReference>
<keyword evidence="7" id="KW-0675">Receptor</keyword>
<sequence length="643" mass="73520">MRRFILVVFIFPLFGQIVPAQEVFNILDTVYLGEVTYYGELKKYQSGAKIENIPAEQLDLVQEGGLENVLMRFTPIYIKSNAGGLSTIRFRGTSPDHTSINFGGINVNSLTLGHSNMSNIPSFLFDGITLQYGSSSAVNGSGAIGGAIYLGLTSNWTNGLRVKAKYTIGSFGEHLYGTKIFIGNGKWESVTRLYKYEKENDFPFDNPYTGDIENRGAVRDKQKGAKIKNMGLLQEVNYRFHKKEFIKSSVWVESSWHQIQPNMQSNYHYGGTQEIDNDNIRVWSEYSNNRHAIKFYGGAGYVNDMQVYDNNGLQKIGTGRVVSEVKAQHDISARIGYKLGAKYKYIVPNVYTYADSVIKKEEHLDIYLSSYYNISGVFRMTLNLRQMFVSNFSAPFTPSLGAEYSIRIDDESFMKLTSSMSRSFRIPTFNDRYWGTQGNPNLKPESGYNFELGAWYSFDNGACRSNIKLNAFYMDVENWIEWRNFGGWQAWNVLEVVSKGLEFQANTCFPIGEMEGVFILNYTWNPAEPVKNISETGIINRQMNYVPKQMGNTSFILKYNLWSFFADGGYTGFRYANDFGKKLKPYFLANCGVRYKLKYQEHNLDLMFSANNILNTNYQNQEYYAMPGVSFRFSIKYDLNIVK</sequence>
<dbReference type="GO" id="GO:0015344">
    <property type="term" value="F:siderophore uptake transmembrane transporter activity"/>
    <property type="evidence" value="ECO:0007669"/>
    <property type="project" value="TreeGrafter"/>
</dbReference>
<keyword evidence="8" id="KW-0998">Cell outer membrane</keyword>
<evidence type="ECO:0000256" key="4">
    <source>
        <dbReference type="ARBA" id="ARBA00022729"/>
    </source>
</evidence>
<dbReference type="PANTHER" id="PTHR30069:SF29">
    <property type="entry name" value="HEMOGLOBIN AND HEMOGLOBIN-HAPTOGLOBIN-BINDING PROTEIN 1-RELATED"/>
    <property type="match status" value="1"/>
</dbReference>
<comment type="subcellular location">
    <subcellularLocation>
        <location evidence="1">Cell outer membrane</location>
        <topology evidence="1">Multi-pass membrane protein</topology>
    </subcellularLocation>
</comment>
<gene>
    <name evidence="11" type="ORF">MNBD_BACTEROID01-2773</name>
</gene>
<keyword evidence="5" id="KW-0798">TonB box</keyword>
<evidence type="ECO:0000256" key="6">
    <source>
        <dbReference type="ARBA" id="ARBA00023136"/>
    </source>
</evidence>
<evidence type="ECO:0000256" key="3">
    <source>
        <dbReference type="ARBA" id="ARBA00022692"/>
    </source>
</evidence>
<evidence type="ECO:0000313" key="11">
    <source>
        <dbReference type="EMBL" id="VAW14030.1"/>
    </source>
</evidence>
<evidence type="ECO:0000256" key="7">
    <source>
        <dbReference type="ARBA" id="ARBA00023170"/>
    </source>
</evidence>
<evidence type="ECO:0000256" key="8">
    <source>
        <dbReference type="ARBA" id="ARBA00023237"/>
    </source>
</evidence>
<feature type="domain" description="TonB-dependent receptor plug" evidence="10">
    <location>
        <begin position="44"/>
        <end position="147"/>
    </location>
</feature>
<protein>
    <submittedName>
        <fullName evidence="11">Uncharacterized protein</fullName>
    </submittedName>
</protein>
<dbReference type="GO" id="GO:0044718">
    <property type="term" value="P:siderophore transmembrane transport"/>
    <property type="evidence" value="ECO:0007669"/>
    <property type="project" value="TreeGrafter"/>
</dbReference>
<dbReference type="AlphaFoldDB" id="A0A3B0TAX0"/>
<name>A0A3B0TAX0_9ZZZZ</name>
<dbReference type="InterPro" id="IPR036942">
    <property type="entry name" value="Beta-barrel_TonB_sf"/>
</dbReference>
<keyword evidence="4" id="KW-0732">Signal</keyword>
<evidence type="ECO:0000256" key="5">
    <source>
        <dbReference type="ARBA" id="ARBA00023077"/>
    </source>
</evidence>
<dbReference type="Gene3D" id="2.40.170.20">
    <property type="entry name" value="TonB-dependent receptor, beta-barrel domain"/>
    <property type="match status" value="1"/>
</dbReference>
<reference evidence="11" key="1">
    <citation type="submission" date="2018-06" db="EMBL/GenBank/DDBJ databases">
        <authorList>
            <person name="Zhirakovskaya E."/>
        </authorList>
    </citation>
    <scope>NUCLEOTIDE SEQUENCE</scope>
</reference>
<evidence type="ECO:0000259" key="10">
    <source>
        <dbReference type="Pfam" id="PF07715"/>
    </source>
</evidence>
<evidence type="ECO:0000256" key="2">
    <source>
        <dbReference type="ARBA" id="ARBA00022448"/>
    </source>
</evidence>
<dbReference type="PANTHER" id="PTHR30069">
    <property type="entry name" value="TONB-DEPENDENT OUTER MEMBRANE RECEPTOR"/>
    <property type="match status" value="1"/>
</dbReference>